<keyword evidence="1" id="KW-0677">Repeat</keyword>
<evidence type="ECO:0000256" key="3">
    <source>
        <dbReference type="PROSITE-ProRule" id="PRU00023"/>
    </source>
</evidence>
<proteinExistence type="predicted"/>
<sequence>MNEKNDQKETGLQFACSYGKNRIVEYLIDHGADMNSINKQGCTPIMMACYALRHRPMDWNERDGVLTNIKYLINLGARIDVQDKNRMTALLHFYRSRIYYNDTLLIRKYLKLTVKKLAVLQNSLDIME</sequence>
<dbReference type="Gene3D" id="1.25.40.20">
    <property type="entry name" value="Ankyrin repeat-containing domain"/>
    <property type="match status" value="1"/>
</dbReference>
<evidence type="ECO:0000313" key="4">
    <source>
        <dbReference type="EMBL" id="ORY85855.1"/>
    </source>
</evidence>
<evidence type="ECO:0000313" key="5">
    <source>
        <dbReference type="Proteomes" id="UP000193920"/>
    </source>
</evidence>
<dbReference type="InterPro" id="IPR036770">
    <property type="entry name" value="Ankyrin_rpt-contain_sf"/>
</dbReference>
<dbReference type="STRING" id="1754190.A0A1Y2FT20"/>
<evidence type="ECO:0000256" key="2">
    <source>
        <dbReference type="ARBA" id="ARBA00023043"/>
    </source>
</evidence>
<dbReference type="InterPro" id="IPR002110">
    <property type="entry name" value="Ankyrin_rpt"/>
</dbReference>
<dbReference type="SMART" id="SM00248">
    <property type="entry name" value="ANK"/>
    <property type="match status" value="2"/>
</dbReference>
<organism evidence="4 5">
    <name type="scientific">Neocallimastix californiae</name>
    <dbReference type="NCBI Taxonomy" id="1754190"/>
    <lineage>
        <taxon>Eukaryota</taxon>
        <taxon>Fungi</taxon>
        <taxon>Fungi incertae sedis</taxon>
        <taxon>Chytridiomycota</taxon>
        <taxon>Chytridiomycota incertae sedis</taxon>
        <taxon>Neocallimastigomycetes</taxon>
        <taxon>Neocallimastigales</taxon>
        <taxon>Neocallimastigaceae</taxon>
        <taxon>Neocallimastix</taxon>
    </lineage>
</organism>
<dbReference type="EMBL" id="MCOG01000003">
    <property type="protein sequence ID" value="ORY85855.1"/>
    <property type="molecule type" value="Genomic_DNA"/>
</dbReference>
<dbReference type="PANTHER" id="PTHR24180:SF45">
    <property type="entry name" value="POLY [ADP-RIBOSE] POLYMERASE TANKYRASE"/>
    <property type="match status" value="1"/>
</dbReference>
<dbReference type="SUPFAM" id="SSF48403">
    <property type="entry name" value="Ankyrin repeat"/>
    <property type="match status" value="1"/>
</dbReference>
<dbReference type="PROSITE" id="PS50297">
    <property type="entry name" value="ANK_REP_REGION"/>
    <property type="match status" value="1"/>
</dbReference>
<gene>
    <name evidence="4" type="ORF">LY90DRAFT_696963</name>
</gene>
<dbReference type="PROSITE" id="PS50088">
    <property type="entry name" value="ANK_REPEAT"/>
    <property type="match status" value="1"/>
</dbReference>
<keyword evidence="2 3" id="KW-0040">ANK repeat</keyword>
<dbReference type="InterPro" id="IPR051637">
    <property type="entry name" value="Ank_repeat_dom-contain_49"/>
</dbReference>
<dbReference type="AlphaFoldDB" id="A0A1Y2FT20"/>
<name>A0A1Y2FT20_9FUNG</name>
<feature type="repeat" description="ANK" evidence="3">
    <location>
        <begin position="7"/>
        <end position="39"/>
    </location>
</feature>
<reference evidence="4 5" key="1">
    <citation type="submission" date="2016-08" db="EMBL/GenBank/DDBJ databases">
        <title>A Parts List for Fungal Cellulosomes Revealed by Comparative Genomics.</title>
        <authorList>
            <consortium name="DOE Joint Genome Institute"/>
            <person name="Haitjema C.H."/>
            <person name="Gilmore S.P."/>
            <person name="Henske J.K."/>
            <person name="Solomon K.V."/>
            <person name="De Groot R."/>
            <person name="Kuo A."/>
            <person name="Mondo S.J."/>
            <person name="Salamov A.A."/>
            <person name="Labutti K."/>
            <person name="Zhao Z."/>
            <person name="Chiniquy J."/>
            <person name="Barry K."/>
            <person name="Brewer H.M."/>
            <person name="Purvine S.O."/>
            <person name="Wright A.T."/>
            <person name="Boxma B."/>
            <person name="Van Alen T."/>
            <person name="Hackstein J.H."/>
            <person name="Baker S.E."/>
            <person name="Grigoriev I.V."/>
            <person name="O'Malley M.A."/>
        </authorList>
    </citation>
    <scope>NUCLEOTIDE SEQUENCE [LARGE SCALE GENOMIC DNA]</scope>
    <source>
        <strain evidence="4 5">G1</strain>
    </source>
</reference>
<evidence type="ECO:0000256" key="1">
    <source>
        <dbReference type="ARBA" id="ARBA00022737"/>
    </source>
</evidence>
<dbReference type="Proteomes" id="UP000193920">
    <property type="component" value="Unassembled WGS sequence"/>
</dbReference>
<dbReference type="PANTHER" id="PTHR24180">
    <property type="entry name" value="CYCLIN-DEPENDENT KINASE INHIBITOR 2C-RELATED"/>
    <property type="match status" value="1"/>
</dbReference>
<keyword evidence="5" id="KW-1185">Reference proteome</keyword>
<dbReference type="Pfam" id="PF12796">
    <property type="entry name" value="Ank_2"/>
    <property type="match status" value="1"/>
</dbReference>
<dbReference type="OrthoDB" id="539213at2759"/>
<protein>
    <submittedName>
        <fullName evidence="4">Ankyrin</fullName>
    </submittedName>
</protein>
<comment type="caution">
    <text evidence="4">The sequence shown here is derived from an EMBL/GenBank/DDBJ whole genome shotgun (WGS) entry which is preliminary data.</text>
</comment>
<accession>A0A1Y2FT20</accession>